<keyword evidence="4" id="KW-1185">Reference proteome</keyword>
<feature type="domain" description="DUF6795" evidence="2">
    <location>
        <begin position="44"/>
        <end position="147"/>
    </location>
</feature>
<evidence type="ECO:0000259" key="2">
    <source>
        <dbReference type="Pfam" id="PF20598"/>
    </source>
</evidence>
<dbReference type="RefSeq" id="WP_091338308.1">
    <property type="nucleotide sequence ID" value="NZ_FNRM01000001.1"/>
</dbReference>
<dbReference type="InterPro" id="IPR046474">
    <property type="entry name" value="DUF6795"/>
</dbReference>
<dbReference type="OrthoDB" id="6313843at2"/>
<reference evidence="3 4" key="1">
    <citation type="submission" date="2016-10" db="EMBL/GenBank/DDBJ databases">
        <authorList>
            <person name="de Groot N.N."/>
        </authorList>
    </citation>
    <scope>NUCLEOTIDE SEQUENCE [LARGE SCALE GENOMIC DNA]</scope>
    <source>
        <strain evidence="3 4">CGMCC 1.3430</strain>
    </source>
</reference>
<dbReference type="Proteomes" id="UP000198773">
    <property type="component" value="Unassembled WGS sequence"/>
</dbReference>
<evidence type="ECO:0000313" key="4">
    <source>
        <dbReference type="Proteomes" id="UP000198773"/>
    </source>
</evidence>
<sequence length="268" mass="31062">MWHLQRSTLVCILVGLLALFTHNPAEAGMFGWFKRIDVQVSPEIKGAITLHDKPQADMVIKRGTFFEDSWSWDSTRTDADGHFYFAEKTVKAREVLHERQVAVRLLALDYPTKGDEDLFFRLSSSHNLKSRSSDLLTDGMHCELSAEYTMSYLKSLEYPNMDWHGFQSKCRFLHADKVIVSQAELDAAELEETWRGIHSLLAYITQNASEMDTDDFIRFHVRSSAESGLAMLHKIRELETDIDKLNTLPNFEKKFQHYLNKLNKEDQR</sequence>
<feature type="signal peptide" evidence="1">
    <location>
        <begin position="1"/>
        <end position="27"/>
    </location>
</feature>
<gene>
    <name evidence="3" type="ORF">SAMN04488051_101279</name>
</gene>
<name>A0A1H3XL77_ALKAM</name>
<keyword evidence="1" id="KW-0732">Signal</keyword>
<feature type="chain" id="PRO_5011696687" description="DUF6795 domain-containing protein" evidence="1">
    <location>
        <begin position="28"/>
        <end position="268"/>
    </location>
</feature>
<dbReference type="AlphaFoldDB" id="A0A1H3XL77"/>
<evidence type="ECO:0000256" key="1">
    <source>
        <dbReference type="SAM" id="SignalP"/>
    </source>
</evidence>
<evidence type="ECO:0000313" key="3">
    <source>
        <dbReference type="EMBL" id="SDZ99691.1"/>
    </source>
</evidence>
<dbReference type="STRING" id="152573.SAMN04488051_101279"/>
<organism evidence="3 4">
    <name type="scientific">Alkalimonas amylolytica</name>
    <dbReference type="NCBI Taxonomy" id="152573"/>
    <lineage>
        <taxon>Bacteria</taxon>
        <taxon>Pseudomonadati</taxon>
        <taxon>Pseudomonadota</taxon>
        <taxon>Gammaproteobacteria</taxon>
        <taxon>Alkalimonas</taxon>
    </lineage>
</organism>
<dbReference type="Pfam" id="PF20598">
    <property type="entry name" value="DUF6795"/>
    <property type="match status" value="1"/>
</dbReference>
<accession>A0A1H3XL77</accession>
<dbReference type="EMBL" id="FNRM01000001">
    <property type="protein sequence ID" value="SDZ99691.1"/>
    <property type="molecule type" value="Genomic_DNA"/>
</dbReference>
<protein>
    <recommendedName>
        <fullName evidence="2">DUF6795 domain-containing protein</fullName>
    </recommendedName>
</protein>
<proteinExistence type="predicted"/>